<accession>A0AAD6S549</accession>
<name>A0AAD6S549_9AGAR</name>
<comment type="caution">
    <text evidence="4">The sequence shown here is derived from an EMBL/GenBank/DDBJ whole genome shotgun (WGS) entry which is preliminary data.</text>
</comment>
<keyword evidence="2" id="KW-0472">Membrane</keyword>
<organism evidence="4 5">
    <name type="scientific">Mycena alexandri</name>
    <dbReference type="NCBI Taxonomy" id="1745969"/>
    <lineage>
        <taxon>Eukaryota</taxon>
        <taxon>Fungi</taxon>
        <taxon>Dikarya</taxon>
        <taxon>Basidiomycota</taxon>
        <taxon>Agaricomycotina</taxon>
        <taxon>Agaricomycetes</taxon>
        <taxon>Agaricomycetidae</taxon>
        <taxon>Agaricales</taxon>
        <taxon>Marasmiineae</taxon>
        <taxon>Mycenaceae</taxon>
        <taxon>Mycena</taxon>
    </lineage>
</organism>
<evidence type="ECO:0000256" key="2">
    <source>
        <dbReference type="SAM" id="Phobius"/>
    </source>
</evidence>
<evidence type="ECO:0000313" key="5">
    <source>
        <dbReference type="Proteomes" id="UP001218188"/>
    </source>
</evidence>
<feature type="chain" id="PRO_5042033187" evidence="3">
    <location>
        <begin position="19"/>
        <end position="326"/>
    </location>
</feature>
<reference evidence="4" key="1">
    <citation type="submission" date="2023-03" db="EMBL/GenBank/DDBJ databases">
        <title>Massive genome expansion in bonnet fungi (Mycena s.s.) driven by repeated elements and novel gene families across ecological guilds.</title>
        <authorList>
            <consortium name="Lawrence Berkeley National Laboratory"/>
            <person name="Harder C.B."/>
            <person name="Miyauchi S."/>
            <person name="Viragh M."/>
            <person name="Kuo A."/>
            <person name="Thoen E."/>
            <person name="Andreopoulos B."/>
            <person name="Lu D."/>
            <person name="Skrede I."/>
            <person name="Drula E."/>
            <person name="Henrissat B."/>
            <person name="Morin E."/>
            <person name="Kohler A."/>
            <person name="Barry K."/>
            <person name="LaButti K."/>
            <person name="Morin E."/>
            <person name="Salamov A."/>
            <person name="Lipzen A."/>
            <person name="Mereny Z."/>
            <person name="Hegedus B."/>
            <person name="Baldrian P."/>
            <person name="Stursova M."/>
            <person name="Weitz H."/>
            <person name="Taylor A."/>
            <person name="Grigoriev I.V."/>
            <person name="Nagy L.G."/>
            <person name="Martin F."/>
            <person name="Kauserud H."/>
        </authorList>
    </citation>
    <scope>NUCLEOTIDE SEQUENCE</scope>
    <source>
        <strain evidence="4">CBHHK200</strain>
    </source>
</reference>
<evidence type="ECO:0000313" key="4">
    <source>
        <dbReference type="EMBL" id="KAJ7020717.1"/>
    </source>
</evidence>
<sequence length="326" mass="35112">MWTLMSLLFLPLVAATQANYTIDDASPLVTYRGIVDRNVTGFDVGRLNNQTVTFIAPTPNDSPTISMNFTGSAIYVFVAYPSGHNESFTSGFSARIDGVAYGGWALANTAPLYNHLAYQNTTMDNGLHNFVMQIQPEWELYFDYAVYTSGDADPSSVPPIASPTGSATPPVSPPSGHKKIPVGVVVGSVIGAVVLALISIIFILRRRATVKRKPNPYLETPDHRNIPLDKEVASPTLIPFPLELPPPTHLKGKHTLTLGVPNPASPMSGAEPSPLSATSDPALGLMAEEMRRIRTSVQRLERGLPEARDGGSMVQRPPPYGNIGPR</sequence>
<keyword evidence="5" id="KW-1185">Reference proteome</keyword>
<proteinExistence type="predicted"/>
<feature type="transmembrane region" description="Helical" evidence="2">
    <location>
        <begin position="180"/>
        <end position="204"/>
    </location>
</feature>
<dbReference type="AlphaFoldDB" id="A0AAD6S549"/>
<feature type="region of interest" description="Disordered" evidence="1">
    <location>
        <begin position="303"/>
        <end position="326"/>
    </location>
</feature>
<evidence type="ECO:0000256" key="3">
    <source>
        <dbReference type="SAM" id="SignalP"/>
    </source>
</evidence>
<feature type="region of interest" description="Disordered" evidence="1">
    <location>
        <begin position="155"/>
        <end position="176"/>
    </location>
</feature>
<evidence type="ECO:0000256" key="1">
    <source>
        <dbReference type="SAM" id="MobiDB-lite"/>
    </source>
</evidence>
<feature type="signal peptide" evidence="3">
    <location>
        <begin position="1"/>
        <end position="18"/>
    </location>
</feature>
<keyword evidence="2" id="KW-0812">Transmembrane</keyword>
<protein>
    <submittedName>
        <fullName evidence="4">Uncharacterized protein</fullName>
    </submittedName>
</protein>
<gene>
    <name evidence="4" type="ORF">C8F04DRAFT_1241780</name>
</gene>
<dbReference type="EMBL" id="JARJCM010000253">
    <property type="protein sequence ID" value="KAJ7020717.1"/>
    <property type="molecule type" value="Genomic_DNA"/>
</dbReference>
<dbReference type="Proteomes" id="UP001218188">
    <property type="component" value="Unassembled WGS sequence"/>
</dbReference>
<keyword evidence="2" id="KW-1133">Transmembrane helix</keyword>
<keyword evidence="3" id="KW-0732">Signal</keyword>